<evidence type="ECO:0000256" key="1">
    <source>
        <dbReference type="SAM" id="Phobius"/>
    </source>
</evidence>
<feature type="transmembrane region" description="Helical" evidence="1">
    <location>
        <begin position="20"/>
        <end position="41"/>
    </location>
</feature>
<sequence>MPCLSPAPISRRSQAVFTRWVVALYVLLQVSSLDQLLYLIFQMEAIFCGMNAVFVKQTVSVRFHHLGIFPYVERLLDYPPLFSYGKDHDAGRV</sequence>
<comment type="caution">
    <text evidence="2">The sequence shown here is derived from an EMBL/GenBank/DDBJ whole genome shotgun (WGS) entry which is preliminary data.</text>
</comment>
<dbReference type="AlphaFoldDB" id="A0AAW2UGY6"/>
<reference evidence="2" key="1">
    <citation type="submission" date="2020-06" db="EMBL/GenBank/DDBJ databases">
        <authorList>
            <person name="Li T."/>
            <person name="Hu X."/>
            <person name="Zhang T."/>
            <person name="Song X."/>
            <person name="Zhang H."/>
            <person name="Dai N."/>
            <person name="Sheng W."/>
            <person name="Hou X."/>
            <person name="Wei L."/>
        </authorList>
    </citation>
    <scope>NUCLEOTIDE SEQUENCE</scope>
    <source>
        <strain evidence="2">KEN1</strain>
        <tissue evidence="2">Leaf</tissue>
    </source>
</reference>
<reference evidence="2" key="2">
    <citation type="journal article" date="2024" name="Plant">
        <title>Genomic evolution and insights into agronomic trait innovations of Sesamum species.</title>
        <authorList>
            <person name="Miao H."/>
            <person name="Wang L."/>
            <person name="Qu L."/>
            <person name="Liu H."/>
            <person name="Sun Y."/>
            <person name="Le M."/>
            <person name="Wang Q."/>
            <person name="Wei S."/>
            <person name="Zheng Y."/>
            <person name="Lin W."/>
            <person name="Duan Y."/>
            <person name="Cao H."/>
            <person name="Xiong S."/>
            <person name="Wang X."/>
            <person name="Wei L."/>
            <person name="Li C."/>
            <person name="Ma Q."/>
            <person name="Ju M."/>
            <person name="Zhao R."/>
            <person name="Li G."/>
            <person name="Mu C."/>
            <person name="Tian Q."/>
            <person name="Mei H."/>
            <person name="Zhang T."/>
            <person name="Gao T."/>
            <person name="Zhang H."/>
        </authorList>
    </citation>
    <scope>NUCLEOTIDE SEQUENCE</scope>
    <source>
        <strain evidence="2">KEN1</strain>
    </source>
</reference>
<protein>
    <recommendedName>
        <fullName evidence="3">Secreted protein</fullName>
    </recommendedName>
</protein>
<keyword evidence="1" id="KW-1133">Transmembrane helix</keyword>
<proteinExistence type="predicted"/>
<keyword evidence="1" id="KW-0472">Membrane</keyword>
<name>A0AAW2UGY6_9LAMI</name>
<gene>
    <name evidence="2" type="ORF">Slati_3452300</name>
</gene>
<organism evidence="2">
    <name type="scientific">Sesamum latifolium</name>
    <dbReference type="NCBI Taxonomy" id="2727402"/>
    <lineage>
        <taxon>Eukaryota</taxon>
        <taxon>Viridiplantae</taxon>
        <taxon>Streptophyta</taxon>
        <taxon>Embryophyta</taxon>
        <taxon>Tracheophyta</taxon>
        <taxon>Spermatophyta</taxon>
        <taxon>Magnoliopsida</taxon>
        <taxon>eudicotyledons</taxon>
        <taxon>Gunneridae</taxon>
        <taxon>Pentapetalae</taxon>
        <taxon>asterids</taxon>
        <taxon>lamiids</taxon>
        <taxon>Lamiales</taxon>
        <taxon>Pedaliaceae</taxon>
        <taxon>Sesamum</taxon>
    </lineage>
</organism>
<keyword evidence="1" id="KW-0812">Transmembrane</keyword>
<evidence type="ECO:0008006" key="3">
    <source>
        <dbReference type="Google" id="ProtNLM"/>
    </source>
</evidence>
<dbReference type="EMBL" id="JACGWN010000012">
    <property type="protein sequence ID" value="KAL0416204.1"/>
    <property type="molecule type" value="Genomic_DNA"/>
</dbReference>
<accession>A0AAW2UGY6</accession>
<evidence type="ECO:0000313" key="2">
    <source>
        <dbReference type="EMBL" id="KAL0416204.1"/>
    </source>
</evidence>